<keyword evidence="5" id="KW-1005">Bacterial flagellum biogenesis</keyword>
<dbReference type="PANTHER" id="PTHR34982:SF1">
    <property type="entry name" value="FLAGELLAR ASSEMBLY PROTEIN FLIH"/>
    <property type="match status" value="1"/>
</dbReference>
<evidence type="ECO:0000256" key="2">
    <source>
        <dbReference type="ARBA" id="ARBA00006602"/>
    </source>
</evidence>
<dbReference type="InterPro" id="IPR018035">
    <property type="entry name" value="Flagellar_FliH/T3SS_HrpE"/>
</dbReference>
<evidence type="ECO:0000256" key="8">
    <source>
        <dbReference type="SAM" id="MobiDB-lite"/>
    </source>
</evidence>
<evidence type="ECO:0000256" key="5">
    <source>
        <dbReference type="ARBA" id="ARBA00022795"/>
    </source>
</evidence>
<evidence type="ECO:0000256" key="3">
    <source>
        <dbReference type="ARBA" id="ARBA00016507"/>
    </source>
</evidence>
<evidence type="ECO:0000313" key="10">
    <source>
        <dbReference type="EMBL" id="BBD09348.1"/>
    </source>
</evidence>
<evidence type="ECO:0000256" key="1">
    <source>
        <dbReference type="ARBA" id="ARBA00003041"/>
    </source>
</evidence>
<evidence type="ECO:0000313" key="11">
    <source>
        <dbReference type="Proteomes" id="UP000269883"/>
    </source>
</evidence>
<feature type="region of interest" description="Disordered" evidence="8">
    <location>
        <begin position="1"/>
        <end position="27"/>
    </location>
</feature>
<dbReference type="InterPro" id="IPR051472">
    <property type="entry name" value="T3SS_Stator/FliH"/>
</dbReference>
<keyword evidence="4" id="KW-0813">Transport</keyword>
<keyword evidence="11" id="KW-1185">Reference proteome</keyword>
<proteinExistence type="inferred from homology"/>
<dbReference type="GO" id="GO:0015031">
    <property type="term" value="P:protein transport"/>
    <property type="evidence" value="ECO:0007669"/>
    <property type="project" value="UniProtKB-KW"/>
</dbReference>
<comment type="function">
    <text evidence="1">Needed for flagellar regrowth and assembly.</text>
</comment>
<dbReference type="SUPFAM" id="SSF160527">
    <property type="entry name" value="V-type ATPase subunit E-like"/>
    <property type="match status" value="1"/>
</dbReference>
<reference evidence="10 11" key="1">
    <citation type="journal article" date="2018" name="Sci. Adv.">
        <title>Multi-heme cytochromes provide a pathway for survival in energy-limited environments.</title>
        <authorList>
            <person name="Deng X."/>
            <person name="Dohmae N."/>
            <person name="Nealson K.H."/>
            <person name="Hashimoto K."/>
            <person name="Okamoto A."/>
        </authorList>
    </citation>
    <scope>NUCLEOTIDE SEQUENCE [LARGE SCALE GENOMIC DNA]</scope>
    <source>
        <strain evidence="10 11">IS5</strain>
    </source>
</reference>
<dbReference type="EMBL" id="AP017378">
    <property type="protein sequence ID" value="BBD09348.1"/>
    <property type="molecule type" value="Genomic_DNA"/>
</dbReference>
<evidence type="ECO:0000256" key="6">
    <source>
        <dbReference type="ARBA" id="ARBA00022927"/>
    </source>
</evidence>
<dbReference type="GO" id="GO:0044781">
    <property type="term" value="P:bacterial-type flagellum organization"/>
    <property type="evidence" value="ECO:0007669"/>
    <property type="project" value="UniProtKB-KW"/>
</dbReference>
<keyword evidence="7" id="KW-1006">Bacterial flagellum protein export</keyword>
<dbReference type="PANTHER" id="PTHR34982">
    <property type="entry name" value="YOP PROTEINS TRANSLOCATION PROTEIN L"/>
    <property type="match status" value="1"/>
</dbReference>
<evidence type="ECO:0000256" key="4">
    <source>
        <dbReference type="ARBA" id="ARBA00022448"/>
    </source>
</evidence>
<keyword evidence="6" id="KW-0653">Protein transport</keyword>
<sequence>MSLSNDNATRNTGRVIMGLGSQGPMETSLSELQGQRDLTKWTSKTEEEYMTRVRDRATGAAKQIISQAMTKAAELREQGKAEGLQDATNQAQAYLDELAEQHALTLAQAMAALEQGANQLWNEHRQDIVTLVSMVVRKVINLEMDSRREEILASVMDQALEAIDSQRELRIKVNPVDEEAVTGLMERAKALHPGLERWSVRPDDNLQPGGMVLESAQGMVDNSMEGRWQIVEAVLDQLGLDNGSAAAPSEEGAGL</sequence>
<protein>
    <recommendedName>
        <fullName evidence="3">Flagellar assembly protein FliH</fullName>
    </recommendedName>
</protein>
<dbReference type="Pfam" id="PF02108">
    <property type="entry name" value="FliH"/>
    <property type="match status" value="1"/>
</dbReference>
<dbReference type="RefSeq" id="WP_126380240.1">
    <property type="nucleotide sequence ID" value="NZ_AP017378.1"/>
</dbReference>
<comment type="similarity">
    <text evidence="2">Belongs to the FliH family.</text>
</comment>
<name>A0A2Z6B1L4_9BACT</name>
<feature type="domain" description="Flagellar assembly protein FliH/Type III secretion system HrpE" evidence="9">
    <location>
        <begin position="101"/>
        <end position="229"/>
    </location>
</feature>
<gene>
    <name evidence="10" type="ORF">DFE_2622</name>
</gene>
<dbReference type="AlphaFoldDB" id="A0A2Z6B1L4"/>
<dbReference type="KEGG" id="dfl:DFE_2622"/>
<dbReference type="GO" id="GO:0005829">
    <property type="term" value="C:cytosol"/>
    <property type="evidence" value="ECO:0007669"/>
    <property type="project" value="TreeGrafter"/>
</dbReference>
<dbReference type="OrthoDB" id="5470636at2"/>
<accession>A0A2Z6B1L4</accession>
<feature type="compositionally biased region" description="Polar residues" evidence="8">
    <location>
        <begin position="1"/>
        <end position="12"/>
    </location>
</feature>
<organism evidence="10 11">
    <name type="scientific">Desulfovibrio ferrophilus</name>
    <dbReference type="NCBI Taxonomy" id="241368"/>
    <lineage>
        <taxon>Bacteria</taxon>
        <taxon>Pseudomonadati</taxon>
        <taxon>Thermodesulfobacteriota</taxon>
        <taxon>Desulfovibrionia</taxon>
        <taxon>Desulfovibrionales</taxon>
        <taxon>Desulfovibrionaceae</taxon>
        <taxon>Desulfovibrio</taxon>
    </lineage>
</organism>
<evidence type="ECO:0000259" key="9">
    <source>
        <dbReference type="Pfam" id="PF02108"/>
    </source>
</evidence>
<dbReference type="Proteomes" id="UP000269883">
    <property type="component" value="Chromosome"/>
</dbReference>
<evidence type="ECO:0000256" key="7">
    <source>
        <dbReference type="ARBA" id="ARBA00023225"/>
    </source>
</evidence>